<dbReference type="AlphaFoldDB" id="A0A067WAS4"/>
<reference evidence="4 5" key="1">
    <citation type="submission" date="2012-04" db="EMBL/GenBank/DDBJ databases">
        <title>The Genome Sequence of Bartonella koehlerae C-29.</title>
        <authorList>
            <consortium name="The Broad Institute Genome Sequencing Platform"/>
            <consortium name="The Broad Institute Genome Sequencing Center for Infectious Disease"/>
            <person name="Feldgarden M."/>
            <person name="Kirby J."/>
            <person name="Kosoy M."/>
            <person name="Birtles R."/>
            <person name="Probert W.S."/>
            <person name="Chiaraviglio L."/>
            <person name="Walker B."/>
            <person name="Young S.K."/>
            <person name="Zeng Q."/>
            <person name="Gargeya S."/>
            <person name="Fitzgerald M."/>
            <person name="Haas B."/>
            <person name="Abouelleil A."/>
            <person name="Alvarado L."/>
            <person name="Arachchi H.M."/>
            <person name="Berlin A.M."/>
            <person name="Chapman S.B."/>
            <person name="Goldberg J."/>
            <person name="Griggs A."/>
            <person name="Gujja S."/>
            <person name="Hansen M."/>
            <person name="Howarth C."/>
            <person name="Imamovic A."/>
            <person name="Larimer J."/>
            <person name="McCowen C."/>
            <person name="Montmayeur A."/>
            <person name="Murphy C."/>
            <person name="Neiman D."/>
            <person name="Pearson M."/>
            <person name="Priest M."/>
            <person name="Roberts A."/>
            <person name="Saif S."/>
            <person name="Shea T."/>
            <person name="Sisk P."/>
            <person name="Sykes S."/>
            <person name="Wortman J."/>
            <person name="Nusbaum C."/>
            <person name="Birren B."/>
        </authorList>
    </citation>
    <scope>NUCLEOTIDE SEQUENCE [LARGE SCALE GENOMIC DNA]</scope>
    <source>
        <strain evidence="4 5">C-29</strain>
    </source>
</reference>
<dbReference type="Pfam" id="PF06213">
    <property type="entry name" value="CobT"/>
    <property type="match status" value="1"/>
</dbReference>
<dbReference type="EMBL" id="AHPL01000003">
    <property type="protein sequence ID" value="KEC55981.1"/>
    <property type="molecule type" value="Genomic_DNA"/>
</dbReference>
<feature type="compositionally biased region" description="Polar residues" evidence="2">
    <location>
        <begin position="276"/>
        <end position="286"/>
    </location>
</feature>
<comment type="caution">
    <text evidence="4">The sequence shown here is derived from an EMBL/GenBank/DDBJ whole genome shotgun (WGS) entry which is preliminary data.</text>
</comment>
<dbReference type="eggNOG" id="COG4547">
    <property type="taxonomic scope" value="Bacteria"/>
</dbReference>
<dbReference type="NCBIfam" id="TIGR01651">
    <property type="entry name" value="CobT"/>
    <property type="match status" value="1"/>
</dbReference>
<dbReference type="InterPro" id="IPR036465">
    <property type="entry name" value="vWFA_dom_sf"/>
</dbReference>
<dbReference type="InterPro" id="IPR006538">
    <property type="entry name" value="CobT"/>
</dbReference>
<dbReference type="STRING" id="1134510.O9A_00206"/>
<dbReference type="HOGENOM" id="CLU_031624_0_0_5"/>
<dbReference type="GO" id="GO:0051116">
    <property type="term" value="F:cobaltochelatase activity"/>
    <property type="evidence" value="ECO:0007669"/>
    <property type="project" value="UniProtKB-UniRule"/>
</dbReference>
<dbReference type="CDD" id="cd01454">
    <property type="entry name" value="vWA_norD_type"/>
    <property type="match status" value="1"/>
</dbReference>
<feature type="domain" description="VWFA" evidence="3">
    <location>
        <begin position="419"/>
        <end position="630"/>
    </location>
</feature>
<dbReference type="PIRSF" id="PIRSF031715">
    <property type="entry name" value="Cob_chel_CobT"/>
    <property type="match status" value="1"/>
</dbReference>
<organism evidence="4 5">
    <name type="scientific">Bartonella koehlerae C-29</name>
    <dbReference type="NCBI Taxonomy" id="1134510"/>
    <lineage>
        <taxon>Bacteria</taxon>
        <taxon>Pseudomonadati</taxon>
        <taxon>Pseudomonadota</taxon>
        <taxon>Alphaproteobacteria</taxon>
        <taxon>Hyphomicrobiales</taxon>
        <taxon>Bartonellaceae</taxon>
        <taxon>Bartonella</taxon>
    </lineage>
</organism>
<accession>A0A067WAS4</accession>
<protein>
    <recommendedName>
        <fullName evidence="1">Cobaltochelatase subunit CobT</fullName>
        <ecNumber evidence="1">6.6.1.2</ecNumber>
    </recommendedName>
</protein>
<dbReference type="SUPFAM" id="SSF53300">
    <property type="entry name" value="vWA-like"/>
    <property type="match status" value="1"/>
</dbReference>
<evidence type="ECO:0000313" key="4">
    <source>
        <dbReference type="EMBL" id="KEC55981.1"/>
    </source>
</evidence>
<dbReference type="SMART" id="SM00327">
    <property type="entry name" value="VWA"/>
    <property type="match status" value="1"/>
</dbReference>
<dbReference type="InterPro" id="IPR025861">
    <property type="entry name" value="CobT_VWA_dom"/>
</dbReference>
<dbReference type="OrthoDB" id="9764783at2"/>
<feature type="compositionally biased region" description="Basic and acidic residues" evidence="2">
    <location>
        <begin position="233"/>
        <end position="266"/>
    </location>
</feature>
<dbReference type="PATRIC" id="fig|1134510.3.peg.266"/>
<dbReference type="InterPro" id="IPR051928">
    <property type="entry name" value="NorD/CobT"/>
</dbReference>
<dbReference type="PROSITE" id="PS50234">
    <property type="entry name" value="VWFA"/>
    <property type="match status" value="1"/>
</dbReference>
<evidence type="ECO:0000256" key="1">
    <source>
        <dbReference type="NCBIfam" id="TIGR01651"/>
    </source>
</evidence>
<dbReference type="PANTHER" id="PTHR41248:SF1">
    <property type="entry name" value="NORD PROTEIN"/>
    <property type="match status" value="1"/>
</dbReference>
<evidence type="ECO:0000256" key="2">
    <source>
        <dbReference type="SAM" id="MobiDB-lite"/>
    </source>
</evidence>
<dbReference type="PANTHER" id="PTHR41248">
    <property type="entry name" value="NORD PROTEIN"/>
    <property type="match status" value="1"/>
</dbReference>
<dbReference type="Proteomes" id="UP000027015">
    <property type="component" value="Unassembled WGS sequence"/>
</dbReference>
<dbReference type="Gene3D" id="3.40.50.410">
    <property type="entry name" value="von Willebrand factor, type A domain"/>
    <property type="match status" value="1"/>
</dbReference>
<dbReference type="GO" id="GO:0009236">
    <property type="term" value="P:cobalamin biosynthetic process"/>
    <property type="evidence" value="ECO:0007669"/>
    <property type="project" value="UniProtKB-UniRule"/>
</dbReference>
<proteinExistence type="predicted"/>
<evidence type="ECO:0000259" key="3">
    <source>
        <dbReference type="PROSITE" id="PS50234"/>
    </source>
</evidence>
<dbReference type="EC" id="6.6.1.2" evidence="1"/>
<evidence type="ECO:0000313" key="5">
    <source>
        <dbReference type="Proteomes" id="UP000027015"/>
    </source>
</evidence>
<dbReference type="RefSeq" id="WP_034457915.1">
    <property type="nucleotide sequence ID" value="NZ_CADEAH010000002.1"/>
</dbReference>
<dbReference type="Pfam" id="PF11775">
    <property type="entry name" value="CobT_C"/>
    <property type="match status" value="1"/>
</dbReference>
<sequence length="630" mass="71934">MATNTDDNSQNLINNSLNSTLDAEAFKKAISSCIRAIAGTHDLEVSFSHPKPSLSENYARLPELPQHITEKDITIIRGLGDSMALRTAWHNKRIHTQFAPLESEARAIFDALEQTRVEAIGTLSMEGIAQNLDKMLADKYQRAHYQEISTQSEAPIQEAIALLLREKITKRPPPKEAGPVLELWRQEIERKAAAELNELTYHIYNQQAFAKIVRQILVALKMAVQLEETSETVDNKKLKNECEPHNKTDKESKNEKHAKSEEKVETEQESSEQDQGKTQATQSNDNDQAEEEQERSSWQEKSNQSKRLFAVSKQMERLADYKVFTRQFDEVLEATDFCSESELDHLRHCLDKQINHLQNIVGRLANRLQRRLMAQQNRNWNFDLEEGYLDTARLPRLIIDPMQPLSFKMESNTQFRDTIVSLLIDNSGSMRGRPITVAASCTDILAQTLERCGIKVEILGFTTKAWKGGKSREKWLNQNKPNHPGRLNDLCHIIYKSADTPWRRARRNLGLMMQEGLLKENIDGEALIWAHQRLLSRREQRRILMVISDGAPVDDSTLSVNSSNYLEKHLRAVIQEIQTHSPIELIAIGIGHDVTRYYQRAVTIMNAEELAGAITKQLEALFNDKKTLSS</sequence>
<gene>
    <name evidence="4" type="ORF">O9A_00206</name>
</gene>
<keyword evidence="5" id="KW-1185">Reference proteome</keyword>
<name>A0A067WAS4_9HYPH</name>
<dbReference type="InterPro" id="IPR002035">
    <property type="entry name" value="VWF_A"/>
</dbReference>
<feature type="region of interest" description="Disordered" evidence="2">
    <location>
        <begin position="229"/>
        <end position="305"/>
    </location>
</feature>